<accession>A0A4P2Q247</accession>
<sequence length="359" mass="37494">MTRWTLTAALLLLTPACSEDVGAGGSQDGGDGALLAVEVPASGSVHVRLATPEVVVPTGDAAASTAWDLAFSGYDVFTNSGLSGPGDGGALPLSLEDYRAGDLPSTPFLLEDEPGGAFSSWYAYDGAQHVLFSRFHVHAIEHEGRSWKLQILGFYGEVDRAPLAGIYHLRYAEVLPEGPGPTVELAALDATAGGDVDDDAAKSACLDLARGEALPLTPAEASASTAWHVCFRRSLIRVNGELGGPGAARGADLHEAETRSESLAQVKARTAASETARFDAVGYDTLTDPAVVYRGDHITTAFTGRWLEPGANPPAPASDAAWLIQGADGASRFVAVIERFEGATDISPGRVIIRVKQLE</sequence>
<dbReference type="EMBL" id="CP012670">
    <property type="protein sequence ID" value="AUX23367.1"/>
    <property type="molecule type" value="Genomic_DNA"/>
</dbReference>
<organism evidence="1 2">
    <name type="scientific">Sorangium cellulosum</name>
    <name type="common">Polyangium cellulosum</name>
    <dbReference type="NCBI Taxonomy" id="56"/>
    <lineage>
        <taxon>Bacteria</taxon>
        <taxon>Pseudomonadati</taxon>
        <taxon>Myxococcota</taxon>
        <taxon>Polyangia</taxon>
        <taxon>Polyangiales</taxon>
        <taxon>Polyangiaceae</taxon>
        <taxon>Sorangium</taxon>
    </lineage>
</organism>
<dbReference type="InterPro" id="IPR025921">
    <property type="entry name" value="HmuY"/>
</dbReference>
<name>A0A4P2Q247_SORCE</name>
<dbReference type="OrthoDB" id="5510929at2"/>
<evidence type="ECO:0000313" key="1">
    <source>
        <dbReference type="EMBL" id="AUX23367.1"/>
    </source>
</evidence>
<gene>
    <name evidence="1" type="ORF">SOCEGT47_038920</name>
</gene>
<dbReference type="RefSeq" id="WP_129348481.1">
    <property type="nucleotide sequence ID" value="NZ_CP012670.1"/>
</dbReference>
<dbReference type="CDD" id="cd12105">
    <property type="entry name" value="HmuY"/>
    <property type="match status" value="1"/>
</dbReference>
<dbReference type="Proteomes" id="UP000295781">
    <property type="component" value="Chromosome"/>
</dbReference>
<evidence type="ECO:0000313" key="2">
    <source>
        <dbReference type="Proteomes" id="UP000295781"/>
    </source>
</evidence>
<protein>
    <submittedName>
        <fullName evidence="1">Uncharacterized protein</fullName>
    </submittedName>
</protein>
<reference evidence="1 2" key="1">
    <citation type="submission" date="2015-09" db="EMBL/GenBank/DDBJ databases">
        <title>Sorangium comparison.</title>
        <authorList>
            <person name="Zaburannyi N."/>
            <person name="Bunk B."/>
            <person name="Overmann J."/>
            <person name="Mueller R."/>
        </authorList>
    </citation>
    <scope>NUCLEOTIDE SEQUENCE [LARGE SCALE GENOMIC DNA]</scope>
    <source>
        <strain evidence="1 2">So ceGT47</strain>
    </source>
</reference>
<proteinExistence type="predicted"/>
<dbReference type="AlphaFoldDB" id="A0A4P2Q247"/>